<evidence type="ECO:0000259" key="1">
    <source>
        <dbReference type="Pfam" id="PF01636"/>
    </source>
</evidence>
<dbReference type="InterPro" id="IPR002575">
    <property type="entry name" value="Aminoglycoside_PTrfase"/>
</dbReference>
<dbReference type="Proteomes" id="UP000194127">
    <property type="component" value="Unassembled WGS sequence"/>
</dbReference>
<dbReference type="InterPro" id="IPR011009">
    <property type="entry name" value="Kinase-like_dom_sf"/>
</dbReference>
<sequence length="349" mass="37492">MQADVQEIPRLDVTREQVERILQHHGKHSAPITALEQSTSTGYSTITTTKTYDVILADGTAYTLKASPPSASASTLVSESPPYAPNSLAAEHALLQLLAAQTSIPHPAALALDTTLALAPFPYLLLSRPRGIPLSLARAQGALSARQALLLDLRAGGLLRQLHAVQNDWFGLPAQAQDALFSWQEAFTGLLEGLLDAAAVRGVPLAYADVRRCLARAIGAFLFDDCEVPSLVSFAGDADAILVDVDVEAAEDAEVPVTAFLSFSHALWGDPLLETLFLDPSAALTEGYGGSPIVFARQKTKRLWYTLFLALMVVVQAARDGGGVHEDKVEWARRTLDEVVQKLKDAPCY</sequence>
<dbReference type="GeneID" id="36325798"/>
<dbReference type="SUPFAM" id="SSF56112">
    <property type="entry name" value="Protein kinase-like (PK-like)"/>
    <property type="match status" value="1"/>
</dbReference>
<dbReference type="PANTHER" id="PTHR21310:SF59">
    <property type="entry name" value="AMINOGLYCOSIDE PHOSPHOTRANSFERASE DOMAIN-CONTAINING PROTEIN"/>
    <property type="match status" value="1"/>
</dbReference>
<dbReference type="PANTHER" id="PTHR21310">
    <property type="entry name" value="AMINOGLYCOSIDE PHOSPHOTRANSFERASE-RELATED-RELATED"/>
    <property type="match status" value="1"/>
</dbReference>
<keyword evidence="3" id="KW-1185">Reference proteome</keyword>
<dbReference type="OrthoDB" id="5210591at2759"/>
<feature type="domain" description="Aminoglycoside phosphotransferase" evidence="1">
    <location>
        <begin position="80"/>
        <end position="219"/>
    </location>
</feature>
<gene>
    <name evidence="2" type="ORF">POSPLADRAFT_1056928</name>
</gene>
<evidence type="ECO:0000313" key="2">
    <source>
        <dbReference type="EMBL" id="OSX62337.1"/>
    </source>
</evidence>
<protein>
    <recommendedName>
        <fullName evidence="1">Aminoglycoside phosphotransferase domain-containing protein</fullName>
    </recommendedName>
</protein>
<dbReference type="InterPro" id="IPR051678">
    <property type="entry name" value="AGP_Transferase"/>
</dbReference>
<accession>A0A1X6N148</accession>
<dbReference type="EMBL" id="KZ110597">
    <property type="protein sequence ID" value="OSX62337.1"/>
    <property type="molecule type" value="Genomic_DNA"/>
</dbReference>
<evidence type="ECO:0000313" key="3">
    <source>
        <dbReference type="Proteomes" id="UP000194127"/>
    </source>
</evidence>
<proteinExistence type="predicted"/>
<name>A0A1X6N148_9APHY</name>
<reference evidence="2 3" key="1">
    <citation type="submission" date="2017-04" db="EMBL/GenBank/DDBJ databases">
        <title>Genome Sequence of the Model Brown-Rot Fungus Postia placenta SB12.</title>
        <authorList>
            <consortium name="DOE Joint Genome Institute"/>
            <person name="Gaskell J."/>
            <person name="Kersten P."/>
            <person name="Larrondo L.F."/>
            <person name="Canessa P."/>
            <person name="Martinez D."/>
            <person name="Hibbett D."/>
            <person name="Schmoll M."/>
            <person name="Kubicek C.P."/>
            <person name="Martinez A.T."/>
            <person name="Yadav J."/>
            <person name="Master E."/>
            <person name="Magnuson J.K."/>
            <person name="James T."/>
            <person name="Yaver D."/>
            <person name="Berka R."/>
            <person name="Labutti K."/>
            <person name="Lipzen A."/>
            <person name="Aerts A."/>
            <person name="Barry K."/>
            <person name="Henrissat B."/>
            <person name="Blanchette R."/>
            <person name="Grigoriev I."/>
            <person name="Cullen D."/>
        </authorList>
    </citation>
    <scope>NUCLEOTIDE SEQUENCE [LARGE SCALE GENOMIC DNA]</scope>
    <source>
        <strain evidence="2 3">MAD-698-R-SB12</strain>
    </source>
</reference>
<organism evidence="2 3">
    <name type="scientific">Postia placenta MAD-698-R-SB12</name>
    <dbReference type="NCBI Taxonomy" id="670580"/>
    <lineage>
        <taxon>Eukaryota</taxon>
        <taxon>Fungi</taxon>
        <taxon>Dikarya</taxon>
        <taxon>Basidiomycota</taxon>
        <taxon>Agaricomycotina</taxon>
        <taxon>Agaricomycetes</taxon>
        <taxon>Polyporales</taxon>
        <taxon>Adustoporiaceae</taxon>
        <taxon>Rhodonia</taxon>
    </lineage>
</organism>
<dbReference type="RefSeq" id="XP_024339131.1">
    <property type="nucleotide sequence ID" value="XM_024480848.1"/>
</dbReference>
<dbReference type="AlphaFoldDB" id="A0A1X6N148"/>
<dbReference type="Pfam" id="PF01636">
    <property type="entry name" value="APH"/>
    <property type="match status" value="1"/>
</dbReference>